<evidence type="ECO:0000313" key="9">
    <source>
        <dbReference type="Proteomes" id="UP000274756"/>
    </source>
</evidence>
<dbReference type="Proteomes" id="UP000274756">
    <property type="component" value="Unassembled WGS sequence"/>
</dbReference>
<dbReference type="WBParaSite" id="DME_0000298101-mRNA-1">
    <property type="protein sequence ID" value="DME_0000298101-mRNA-1"/>
    <property type="gene ID" value="DME_0000298101"/>
</dbReference>
<dbReference type="EMBL" id="UYYG01001159">
    <property type="protein sequence ID" value="VDN57167.1"/>
    <property type="molecule type" value="Genomic_DNA"/>
</dbReference>
<organism evidence="8 10">
    <name type="scientific">Dracunculus medinensis</name>
    <name type="common">Guinea worm</name>
    <dbReference type="NCBI Taxonomy" id="318479"/>
    <lineage>
        <taxon>Eukaryota</taxon>
        <taxon>Metazoa</taxon>
        <taxon>Ecdysozoa</taxon>
        <taxon>Nematoda</taxon>
        <taxon>Chromadorea</taxon>
        <taxon>Rhabditida</taxon>
        <taxon>Spirurina</taxon>
        <taxon>Dracunculoidea</taxon>
        <taxon>Dracunculidae</taxon>
        <taxon>Dracunculus</taxon>
    </lineage>
</organism>
<evidence type="ECO:0000259" key="6">
    <source>
        <dbReference type="Pfam" id="PF00899"/>
    </source>
</evidence>
<dbReference type="UniPathway" id="UPA00885"/>
<evidence type="ECO:0000313" key="10">
    <source>
        <dbReference type="WBParaSite" id="DME_0000298101-mRNA-1"/>
    </source>
</evidence>
<dbReference type="InterPro" id="IPR030667">
    <property type="entry name" value="APP-BP1"/>
</dbReference>
<dbReference type="GO" id="GO:0019781">
    <property type="term" value="F:NEDD8 activating enzyme activity"/>
    <property type="evidence" value="ECO:0007669"/>
    <property type="project" value="UniProtKB-UniRule"/>
</dbReference>
<dbReference type="Gene3D" id="3.40.50.720">
    <property type="entry name" value="NAD(P)-binding Rossmann-like Domain"/>
    <property type="match status" value="2"/>
</dbReference>
<dbReference type="InterPro" id="IPR035985">
    <property type="entry name" value="Ubiquitin-activating_enz"/>
</dbReference>
<name>A0A0N4U7L3_DRAME</name>
<dbReference type="PIRSF" id="PIRSF039099">
    <property type="entry name" value="APP-BP1"/>
    <property type="match status" value="1"/>
</dbReference>
<reference evidence="7 9" key="2">
    <citation type="submission" date="2018-11" db="EMBL/GenBank/DDBJ databases">
        <authorList>
            <consortium name="Pathogen Informatics"/>
        </authorList>
    </citation>
    <scope>NUCLEOTIDE SEQUENCE [LARGE SCALE GENOMIC DNA]</scope>
</reference>
<comment type="similarity">
    <text evidence="2 5">Belongs to the ubiquitin-activating E1 family. ULA1 subfamily.</text>
</comment>
<evidence type="ECO:0000313" key="8">
    <source>
        <dbReference type="Proteomes" id="UP000038040"/>
    </source>
</evidence>
<evidence type="ECO:0000256" key="2">
    <source>
        <dbReference type="ARBA" id="ARBA00006868"/>
    </source>
</evidence>
<feature type="domain" description="THIF-type NAD/FAD binding fold" evidence="6">
    <location>
        <begin position="8"/>
        <end position="534"/>
    </location>
</feature>
<evidence type="ECO:0000313" key="7">
    <source>
        <dbReference type="EMBL" id="VDN57167.1"/>
    </source>
</evidence>
<dbReference type="PANTHER" id="PTHR10953">
    <property type="entry name" value="UBIQUITIN-ACTIVATING ENZYME E1"/>
    <property type="match status" value="1"/>
</dbReference>
<dbReference type="InterPro" id="IPR045886">
    <property type="entry name" value="ThiF/MoeB/HesA"/>
</dbReference>
<sequence>MKEDEIRYDRQLRLWGDEGQHSIAQADICVFGSSALACEILKSLVLAGIRSFLIVDSEVVTNPDLGSNFFIEKTDLMQPRAKIAELNPSVEGKFDLRSAEQYISQNSDSLSEFSVVIASNLLQRTAYKINKYLFIKNIPFIYARSYGLVGFVRISVKEHTVTDCHDENPLPDLRIDEPFEELASFSDEIDLGSLKYDEHSHIPYLILYIKALKVWREKQDQKHAFPDTYEKRKDFEQVYLSLRKPKAEGNLHDEENFSEGRAAIIRSLHKTCTPKKTQELLEHPKAVDPDHSQFWIHVAALRRFVLQHNKLPLSGQLPDMISDTKTYVRLASIFRQKAICDAKEVYRNVCSILNEKGYSQEFFKFNDCKQFCKKASMIRVINGSLIESETNMEYPECLIENIRNSNFSRHHISNVLCIPPVLWYLLIKAVDRFQMEKSRFPGTNGVPCIIDSHDLKQRFSAILQSSQIIDAAEVLEKVPEEVVSEMCRYGNAEIHVIAAFIGGIVAQEAIKLITHQYLPLNNMLIFDGHTQQGSIFSL</sequence>
<proteinExistence type="inferred from homology"/>
<dbReference type="GO" id="GO:0045116">
    <property type="term" value="P:protein neddylation"/>
    <property type="evidence" value="ECO:0007669"/>
    <property type="project" value="UniProtKB-UniRule"/>
</dbReference>
<dbReference type="InterPro" id="IPR000594">
    <property type="entry name" value="ThiF_NAD_FAD-bd"/>
</dbReference>
<dbReference type="PANTHER" id="PTHR10953:SF29">
    <property type="entry name" value="NEDD8-ACTIVATING ENZYME E1 REGULATORY SUBUNIT"/>
    <property type="match status" value="1"/>
</dbReference>
<dbReference type="Pfam" id="PF00899">
    <property type="entry name" value="ThiF"/>
    <property type="match status" value="1"/>
</dbReference>
<evidence type="ECO:0000256" key="3">
    <source>
        <dbReference type="ARBA" id="ARBA00015407"/>
    </source>
</evidence>
<keyword evidence="4 5" id="KW-0833">Ubl conjugation pathway</keyword>
<keyword evidence="9" id="KW-1185">Reference proteome</keyword>
<dbReference type="OrthoDB" id="1708823at2759"/>
<dbReference type="AlphaFoldDB" id="A0A0N4U7L3"/>
<evidence type="ECO:0000256" key="1">
    <source>
        <dbReference type="ARBA" id="ARBA00005032"/>
    </source>
</evidence>
<dbReference type="Proteomes" id="UP000038040">
    <property type="component" value="Unplaced"/>
</dbReference>
<evidence type="ECO:0000256" key="5">
    <source>
        <dbReference type="PIRNR" id="PIRNR039099"/>
    </source>
</evidence>
<reference evidence="10" key="1">
    <citation type="submission" date="2017-02" db="UniProtKB">
        <authorList>
            <consortium name="WormBaseParasite"/>
        </authorList>
    </citation>
    <scope>IDENTIFICATION</scope>
</reference>
<dbReference type="STRING" id="318479.A0A0N4U7L3"/>
<comment type="pathway">
    <text evidence="1 5">Protein modification; protein neddylation.</text>
</comment>
<accession>A0A0N4U7L3</accession>
<protein>
    <recommendedName>
        <fullName evidence="3 5">NEDD8-activating enzyme E1 regulatory subunit</fullName>
    </recommendedName>
</protein>
<dbReference type="GO" id="GO:0005737">
    <property type="term" value="C:cytoplasm"/>
    <property type="evidence" value="ECO:0007669"/>
    <property type="project" value="TreeGrafter"/>
</dbReference>
<evidence type="ECO:0000256" key="4">
    <source>
        <dbReference type="ARBA" id="ARBA00022786"/>
    </source>
</evidence>
<dbReference type="SUPFAM" id="SSF69572">
    <property type="entry name" value="Activating enzymes of the ubiquitin-like proteins"/>
    <property type="match status" value="1"/>
</dbReference>
<gene>
    <name evidence="7" type="ORF">DME_LOCUS7140</name>
</gene>